<dbReference type="HOGENOM" id="CLU_966339_0_0_1"/>
<dbReference type="AlphaFoldDB" id="A0A0C2WJ19"/>
<dbReference type="STRING" id="946122.A0A0C2WJ19"/>
<gene>
    <name evidence="1" type="ORF">M378DRAFT_17359</name>
</gene>
<keyword evidence="2" id="KW-1185">Reference proteome</keyword>
<dbReference type="OrthoDB" id="2999423at2759"/>
<organism evidence="1 2">
    <name type="scientific">Amanita muscaria (strain Koide BX008)</name>
    <dbReference type="NCBI Taxonomy" id="946122"/>
    <lineage>
        <taxon>Eukaryota</taxon>
        <taxon>Fungi</taxon>
        <taxon>Dikarya</taxon>
        <taxon>Basidiomycota</taxon>
        <taxon>Agaricomycotina</taxon>
        <taxon>Agaricomycetes</taxon>
        <taxon>Agaricomycetidae</taxon>
        <taxon>Agaricales</taxon>
        <taxon>Pluteineae</taxon>
        <taxon>Amanitaceae</taxon>
        <taxon>Amanita</taxon>
    </lineage>
</organism>
<dbReference type="InParanoid" id="A0A0C2WJ19"/>
<protein>
    <submittedName>
        <fullName evidence="1">Uncharacterized protein</fullName>
    </submittedName>
</protein>
<dbReference type="EMBL" id="KN818445">
    <property type="protein sequence ID" value="KIL56128.1"/>
    <property type="molecule type" value="Genomic_DNA"/>
</dbReference>
<evidence type="ECO:0000313" key="2">
    <source>
        <dbReference type="Proteomes" id="UP000054549"/>
    </source>
</evidence>
<accession>A0A0C2WJ19</accession>
<name>A0A0C2WJ19_AMAMK</name>
<proteinExistence type="predicted"/>
<reference evidence="1 2" key="1">
    <citation type="submission" date="2014-04" db="EMBL/GenBank/DDBJ databases">
        <title>Evolutionary Origins and Diversification of the Mycorrhizal Mutualists.</title>
        <authorList>
            <consortium name="DOE Joint Genome Institute"/>
            <consortium name="Mycorrhizal Genomics Consortium"/>
            <person name="Kohler A."/>
            <person name="Kuo A."/>
            <person name="Nagy L.G."/>
            <person name="Floudas D."/>
            <person name="Copeland A."/>
            <person name="Barry K.W."/>
            <person name="Cichocki N."/>
            <person name="Veneault-Fourrey C."/>
            <person name="LaButti K."/>
            <person name="Lindquist E.A."/>
            <person name="Lipzen A."/>
            <person name="Lundell T."/>
            <person name="Morin E."/>
            <person name="Murat C."/>
            <person name="Riley R."/>
            <person name="Ohm R."/>
            <person name="Sun H."/>
            <person name="Tunlid A."/>
            <person name="Henrissat B."/>
            <person name="Grigoriev I.V."/>
            <person name="Hibbett D.S."/>
            <person name="Martin F."/>
        </authorList>
    </citation>
    <scope>NUCLEOTIDE SEQUENCE [LARGE SCALE GENOMIC DNA]</scope>
    <source>
        <strain evidence="1 2">Koide BX008</strain>
    </source>
</reference>
<evidence type="ECO:0000313" key="1">
    <source>
        <dbReference type="EMBL" id="KIL56128.1"/>
    </source>
</evidence>
<sequence length="288" mass="32539">MVAKRYKLYKRLAQHLDSDPAFCHMLGTAAASGGDRQAITNALWHALHIVEPTASLCATTTPIYRNFLTYCHRHIDELPCPSLASAVLDNAAGSKMLRTDRKLFVFSLGLNWKSEAQRHRQEAKITTIPQISVTCRARVYPPPNAIVADTQEIGAMWRKWVASRKLKDTRNKKRHPKLHILNEQLVTTLRQDQSAILVDESGAMSGVVWRDFVAQPSVLDSLVAIGKESAMEKISIRMTQVPSRWYSPGSHSGSKFDWAKNLRSKNLPKDVVMQMNYKTSSAFTFFWN</sequence>
<dbReference type="Proteomes" id="UP000054549">
    <property type="component" value="Unassembled WGS sequence"/>
</dbReference>